<dbReference type="Proteomes" id="UP000281553">
    <property type="component" value="Unassembled WGS sequence"/>
</dbReference>
<dbReference type="SUPFAM" id="SSF88723">
    <property type="entry name" value="PIN domain-like"/>
    <property type="match status" value="1"/>
</dbReference>
<reference evidence="2 3" key="1">
    <citation type="submission" date="2018-11" db="EMBL/GenBank/DDBJ databases">
        <authorList>
            <consortium name="Pathogen Informatics"/>
        </authorList>
    </citation>
    <scope>NUCLEOTIDE SEQUENCE [LARGE SCALE GENOMIC DNA]</scope>
</reference>
<dbReference type="PANTHER" id="PTHR15665">
    <property type="entry name" value="ASTEROID PROTEIN"/>
    <property type="match status" value="1"/>
</dbReference>
<proteinExistence type="inferred from homology"/>
<name>A0A3P7N8K5_DIBLA</name>
<comment type="similarity">
    <text evidence="1">Belongs to the asteroid family.</text>
</comment>
<dbReference type="PANTHER" id="PTHR15665:SF1">
    <property type="entry name" value="PROTEIN ASTEROID HOMOLOG 1"/>
    <property type="match status" value="1"/>
</dbReference>
<dbReference type="EMBL" id="UYRU01077035">
    <property type="protein sequence ID" value="VDN27651.1"/>
    <property type="molecule type" value="Genomic_DNA"/>
</dbReference>
<accession>A0A3P7N8K5</accession>
<dbReference type="OrthoDB" id="25987at2759"/>
<evidence type="ECO:0000256" key="1">
    <source>
        <dbReference type="ARBA" id="ARBA00007398"/>
    </source>
</evidence>
<evidence type="ECO:0000313" key="2">
    <source>
        <dbReference type="EMBL" id="VDN27651.1"/>
    </source>
</evidence>
<dbReference type="InterPro" id="IPR029060">
    <property type="entry name" value="PIN-like_dom_sf"/>
</dbReference>
<gene>
    <name evidence="2" type="ORF">DILT_LOCUS15044</name>
</gene>
<dbReference type="InterPro" id="IPR026832">
    <property type="entry name" value="Asteroid"/>
</dbReference>
<evidence type="ECO:0000313" key="3">
    <source>
        <dbReference type="Proteomes" id="UP000281553"/>
    </source>
</evidence>
<protein>
    <submittedName>
        <fullName evidence="2">Uncharacterized protein</fullName>
    </submittedName>
</protein>
<organism evidence="2 3">
    <name type="scientific">Dibothriocephalus latus</name>
    <name type="common">Fish tapeworm</name>
    <name type="synonym">Diphyllobothrium latum</name>
    <dbReference type="NCBI Taxonomy" id="60516"/>
    <lineage>
        <taxon>Eukaryota</taxon>
        <taxon>Metazoa</taxon>
        <taxon>Spiralia</taxon>
        <taxon>Lophotrochozoa</taxon>
        <taxon>Platyhelminthes</taxon>
        <taxon>Cestoda</taxon>
        <taxon>Eucestoda</taxon>
        <taxon>Diphyllobothriidea</taxon>
        <taxon>Diphyllobothriidae</taxon>
        <taxon>Dibothriocephalus</taxon>
    </lineage>
</organism>
<keyword evidence="3" id="KW-1185">Reference proteome</keyword>
<dbReference type="AlphaFoldDB" id="A0A3P7N8K5"/>
<sequence length="497" mass="55358">MAAFQDSCSFSGISVESVERPDLKCLLIYAVFVAVLKRFNMKFAFVDFEADNAVAELAIKLQCPVMSRDSDYFIFTNYWGDCGNYCCIQPIPFNASPKAFANGVCKTCTVSANSQKNSERCCYYLETTCFRPDQGSFSRLAAPLRPVFSVLCGNDYAPSGYFDLFSSEFCHKRCEVDENGFGYLRSSLIEDVRYSESAYMCARPLRQVIYSVLSQLAGDDKRGLRGLQGDSKNPYVQEVLRDKHMGLAVTKVILLKADLDSPQQMLKLHLGLQRKQSGLPNSLHSLVGAAFIVLTADQRKGQHSEGQRSPSSVASSPLVLAALAVSTAAFVLHQQETPQQKPEETWKVLSDRIQQQLSMLIPDDSSFIRLNFAFLHTYAQLQIAYATLVTLGDVLTANMPSSAEDHEEVGSLDTVSSCFPSGRRVHRLAVRLDHLSEVEREKEVCEVIFPRLLGRTSMRSFSQLVLSRAISTYTKVIRFLDGYLKDQKKASASTLVT</sequence>